<dbReference type="Pfam" id="PF04055">
    <property type="entry name" value="Radical_SAM"/>
    <property type="match status" value="1"/>
</dbReference>
<dbReference type="RefSeq" id="WP_070504246.1">
    <property type="nucleotide sequence ID" value="NZ_JALCYA010000004.1"/>
</dbReference>
<accession>A0A2N6QHR0</accession>
<dbReference type="SFLD" id="SFLDS00029">
    <property type="entry name" value="Radical_SAM"/>
    <property type="match status" value="1"/>
</dbReference>
<organism evidence="6 7">
    <name type="scientific">Staphylococcus pettenkoferi</name>
    <dbReference type="NCBI Taxonomy" id="170573"/>
    <lineage>
        <taxon>Bacteria</taxon>
        <taxon>Bacillati</taxon>
        <taxon>Bacillota</taxon>
        <taxon>Bacilli</taxon>
        <taxon>Bacillales</taxon>
        <taxon>Staphylococcaceae</taxon>
        <taxon>Staphylococcus</taxon>
    </lineage>
</organism>
<keyword evidence="2" id="KW-0479">Metal-binding</keyword>
<evidence type="ECO:0000256" key="4">
    <source>
        <dbReference type="ARBA" id="ARBA00023014"/>
    </source>
</evidence>
<dbReference type="PANTHER" id="PTHR11228">
    <property type="entry name" value="RADICAL SAM DOMAIN PROTEIN"/>
    <property type="match status" value="1"/>
</dbReference>
<evidence type="ECO:0000256" key="1">
    <source>
        <dbReference type="ARBA" id="ARBA00022691"/>
    </source>
</evidence>
<dbReference type="SFLD" id="SFLDG01067">
    <property type="entry name" value="SPASM/twitch_domain_containing"/>
    <property type="match status" value="1"/>
</dbReference>
<comment type="caution">
    <text evidence="6">The sequence shown here is derived from an EMBL/GenBank/DDBJ whole genome shotgun (WGS) entry which is preliminary data.</text>
</comment>
<feature type="domain" description="Radical SAM core" evidence="5">
    <location>
        <begin position="1"/>
        <end position="211"/>
    </location>
</feature>
<dbReference type="SUPFAM" id="SSF102114">
    <property type="entry name" value="Radical SAM enzymes"/>
    <property type="match status" value="1"/>
</dbReference>
<evidence type="ECO:0000259" key="5">
    <source>
        <dbReference type="PROSITE" id="PS51918"/>
    </source>
</evidence>
<dbReference type="NCBIfam" id="TIGR04078">
    <property type="entry name" value="rSAM_yydG"/>
    <property type="match status" value="1"/>
</dbReference>
<dbReference type="EMBL" id="PNGG01000003">
    <property type="protein sequence ID" value="PMC19107.1"/>
    <property type="molecule type" value="Genomic_DNA"/>
</dbReference>
<sequence length="320" mass="37148">MYNKSVSINLSSKCNAECAHCCFSCSPKSNQKMSNASIEKIIIDFCQNKDVEVISFTGGEIFLNYDYLESLLKITKSYDKKVTLISNGFWGASRRLLKKYFSDFQKYNVIALTISYDEFHAPFVKLNSVKRIFEYRLEYPNIDVSLNMAVTKDKMSDEIIKNLGSAIIGIKITKFPLISVGAAKCNIPDDMIHNFYDIDKDEKLLRCPGYEIVYHHDGEIYPCCSPAIFETELSLREDQNQGLERTIEKLNSNLLFYIIRREGLSWFVKILKDNNLLYEFDIPSEFSSVCSVCCKLFNSIEKINFFKPYMEEYYYETFEV</sequence>
<dbReference type="InterPro" id="IPR007197">
    <property type="entry name" value="rSAM"/>
</dbReference>
<evidence type="ECO:0000256" key="3">
    <source>
        <dbReference type="ARBA" id="ARBA00023004"/>
    </source>
</evidence>
<evidence type="ECO:0000313" key="7">
    <source>
        <dbReference type="Proteomes" id="UP000235748"/>
    </source>
</evidence>
<dbReference type="InterPro" id="IPR058240">
    <property type="entry name" value="rSAM_sf"/>
</dbReference>
<evidence type="ECO:0000313" key="6">
    <source>
        <dbReference type="EMBL" id="PMC19107.1"/>
    </source>
</evidence>
<gene>
    <name evidence="6" type="ORF">CJ235_07515</name>
</gene>
<name>A0A2N6QHR0_9STAP</name>
<proteinExistence type="predicted"/>
<reference evidence="6 7" key="1">
    <citation type="submission" date="2017-09" db="EMBL/GenBank/DDBJ databases">
        <title>Bacterial strain isolated from the female urinary microbiota.</title>
        <authorList>
            <person name="Thomas-White K."/>
            <person name="Kumar N."/>
            <person name="Forster S."/>
            <person name="Putonti C."/>
            <person name="Lawley T."/>
            <person name="Wolfe A.J."/>
        </authorList>
    </citation>
    <scope>NUCLEOTIDE SEQUENCE [LARGE SCALE GENOMIC DNA]</scope>
    <source>
        <strain evidence="6 7">UMB0834</strain>
    </source>
</reference>
<dbReference type="AlphaFoldDB" id="A0A2N6QHR0"/>
<dbReference type="GO" id="GO:0003824">
    <property type="term" value="F:catalytic activity"/>
    <property type="evidence" value="ECO:0007669"/>
    <property type="project" value="InterPro"/>
</dbReference>
<protein>
    <submittedName>
        <fullName evidence="6">YydG family peptide radical SAM peptide maturase</fullName>
    </submittedName>
</protein>
<dbReference type="InterPro" id="IPR013785">
    <property type="entry name" value="Aldolase_TIM"/>
</dbReference>
<dbReference type="GO" id="GO:0046872">
    <property type="term" value="F:metal ion binding"/>
    <property type="evidence" value="ECO:0007669"/>
    <property type="project" value="UniProtKB-KW"/>
</dbReference>
<keyword evidence="1" id="KW-0949">S-adenosyl-L-methionine</keyword>
<evidence type="ECO:0000256" key="2">
    <source>
        <dbReference type="ARBA" id="ARBA00022723"/>
    </source>
</evidence>
<dbReference type="GO" id="GO:0051536">
    <property type="term" value="F:iron-sulfur cluster binding"/>
    <property type="evidence" value="ECO:0007669"/>
    <property type="project" value="UniProtKB-KW"/>
</dbReference>
<keyword evidence="4" id="KW-0411">Iron-sulfur</keyword>
<dbReference type="PANTHER" id="PTHR11228:SF22">
    <property type="entry name" value="PEPTIDE BIOSYNTHESIS PROTEIN YYDG-RELATED"/>
    <property type="match status" value="1"/>
</dbReference>
<dbReference type="Gene3D" id="3.20.20.70">
    <property type="entry name" value="Aldolase class I"/>
    <property type="match status" value="1"/>
</dbReference>
<dbReference type="InterPro" id="IPR050377">
    <property type="entry name" value="Radical_SAM_PqqE_MftC-like"/>
</dbReference>
<dbReference type="Proteomes" id="UP000235748">
    <property type="component" value="Unassembled WGS sequence"/>
</dbReference>
<dbReference type="InterPro" id="IPR023904">
    <property type="entry name" value="Pep_rSAM_mat_YydG"/>
</dbReference>
<dbReference type="CDD" id="cd01335">
    <property type="entry name" value="Radical_SAM"/>
    <property type="match status" value="1"/>
</dbReference>
<dbReference type="PROSITE" id="PS51918">
    <property type="entry name" value="RADICAL_SAM"/>
    <property type="match status" value="1"/>
</dbReference>
<keyword evidence="3" id="KW-0408">Iron</keyword>